<dbReference type="EMBL" id="PYBV01000030">
    <property type="protein sequence ID" value="PYC66808.1"/>
    <property type="molecule type" value="Genomic_DNA"/>
</dbReference>
<name>A0A318NXH6_9ACTN</name>
<dbReference type="InterPro" id="IPR013325">
    <property type="entry name" value="RNA_pol_sigma_r2"/>
</dbReference>
<dbReference type="SUPFAM" id="SSF88946">
    <property type="entry name" value="Sigma2 domain of RNA polymerase sigma factors"/>
    <property type="match status" value="1"/>
</dbReference>
<accession>A0A318NXH6</accession>
<dbReference type="InterPro" id="IPR007627">
    <property type="entry name" value="RNA_pol_sigma70_r2"/>
</dbReference>
<dbReference type="InterPro" id="IPR014284">
    <property type="entry name" value="RNA_pol_sigma-70_dom"/>
</dbReference>
<gene>
    <name evidence="8" type="ORF">C7C45_23175</name>
</gene>
<evidence type="ECO:0000259" key="6">
    <source>
        <dbReference type="Pfam" id="PF04542"/>
    </source>
</evidence>
<dbReference type="GO" id="GO:0006352">
    <property type="term" value="P:DNA-templated transcription initiation"/>
    <property type="evidence" value="ECO:0007669"/>
    <property type="project" value="InterPro"/>
</dbReference>
<dbReference type="InterPro" id="IPR039425">
    <property type="entry name" value="RNA_pol_sigma-70-like"/>
</dbReference>
<dbReference type="InterPro" id="IPR013324">
    <property type="entry name" value="RNA_pol_sigma_r3/r4-like"/>
</dbReference>
<proteinExistence type="inferred from homology"/>
<dbReference type="Pfam" id="PF04545">
    <property type="entry name" value="Sigma70_r4"/>
    <property type="match status" value="1"/>
</dbReference>
<evidence type="ECO:0000313" key="9">
    <source>
        <dbReference type="Proteomes" id="UP000248333"/>
    </source>
</evidence>
<comment type="similarity">
    <text evidence="1">Belongs to the sigma-70 factor family. ECF subfamily.</text>
</comment>
<dbReference type="Pfam" id="PF04542">
    <property type="entry name" value="Sigma70_r2"/>
    <property type="match status" value="1"/>
</dbReference>
<protein>
    <submittedName>
        <fullName evidence="8">RNA polymerase subunit sigma</fullName>
    </submittedName>
</protein>
<dbReference type="SUPFAM" id="SSF88659">
    <property type="entry name" value="Sigma3 and sigma4 domains of RNA polymerase sigma factors"/>
    <property type="match status" value="1"/>
</dbReference>
<feature type="domain" description="RNA polymerase sigma-70 region 4" evidence="7">
    <location>
        <begin position="117"/>
        <end position="166"/>
    </location>
</feature>
<keyword evidence="2" id="KW-0805">Transcription regulation</keyword>
<feature type="domain" description="RNA polymerase sigma-70 region 2" evidence="6">
    <location>
        <begin position="19"/>
        <end position="84"/>
    </location>
</feature>
<dbReference type="NCBIfam" id="TIGR02937">
    <property type="entry name" value="sigma70-ECF"/>
    <property type="match status" value="1"/>
</dbReference>
<evidence type="ECO:0000256" key="4">
    <source>
        <dbReference type="ARBA" id="ARBA00023125"/>
    </source>
</evidence>
<dbReference type="Gene3D" id="1.10.1740.10">
    <property type="match status" value="1"/>
</dbReference>
<keyword evidence="5" id="KW-0804">Transcription</keyword>
<dbReference type="PANTHER" id="PTHR43133:SF52">
    <property type="entry name" value="ECF RNA POLYMERASE SIGMA FACTOR SIGL"/>
    <property type="match status" value="1"/>
</dbReference>
<dbReference type="InterPro" id="IPR036388">
    <property type="entry name" value="WH-like_DNA-bd_sf"/>
</dbReference>
<evidence type="ECO:0000256" key="3">
    <source>
        <dbReference type="ARBA" id="ARBA00023082"/>
    </source>
</evidence>
<evidence type="ECO:0000256" key="2">
    <source>
        <dbReference type="ARBA" id="ARBA00023015"/>
    </source>
</evidence>
<evidence type="ECO:0000256" key="5">
    <source>
        <dbReference type="ARBA" id="ARBA00023163"/>
    </source>
</evidence>
<keyword evidence="4" id="KW-0238">DNA-binding</keyword>
<evidence type="ECO:0000259" key="7">
    <source>
        <dbReference type="Pfam" id="PF04545"/>
    </source>
</evidence>
<dbReference type="GO" id="GO:0003677">
    <property type="term" value="F:DNA binding"/>
    <property type="evidence" value="ECO:0007669"/>
    <property type="project" value="UniProtKB-KW"/>
</dbReference>
<comment type="caution">
    <text evidence="8">The sequence shown here is derived from an EMBL/GenBank/DDBJ whole genome shotgun (WGS) entry which is preliminary data.</text>
</comment>
<evidence type="ECO:0000313" key="8">
    <source>
        <dbReference type="EMBL" id="PYC66808.1"/>
    </source>
</evidence>
<evidence type="ECO:0000256" key="1">
    <source>
        <dbReference type="ARBA" id="ARBA00010641"/>
    </source>
</evidence>
<keyword evidence="9" id="KW-1185">Reference proteome</keyword>
<dbReference type="Proteomes" id="UP000248333">
    <property type="component" value="Unassembled WGS sequence"/>
</dbReference>
<keyword evidence="3" id="KW-0731">Sigma factor</keyword>
<dbReference type="CDD" id="cd06171">
    <property type="entry name" value="Sigma70_r4"/>
    <property type="match status" value="1"/>
</dbReference>
<organism evidence="8 9">
    <name type="scientific">Micromonospora arborensis</name>
    <dbReference type="NCBI Taxonomy" id="2116518"/>
    <lineage>
        <taxon>Bacteria</taxon>
        <taxon>Bacillati</taxon>
        <taxon>Actinomycetota</taxon>
        <taxon>Actinomycetes</taxon>
        <taxon>Micromonosporales</taxon>
        <taxon>Micromonosporaceae</taxon>
        <taxon>Micromonospora</taxon>
    </lineage>
</organism>
<dbReference type="AlphaFoldDB" id="A0A318NXH6"/>
<dbReference type="OrthoDB" id="9811152at2"/>
<dbReference type="Gene3D" id="1.10.10.10">
    <property type="entry name" value="Winged helix-like DNA-binding domain superfamily/Winged helix DNA-binding domain"/>
    <property type="match status" value="1"/>
</dbReference>
<reference evidence="8 9" key="1">
    <citation type="submission" date="2018-03" db="EMBL/GenBank/DDBJ databases">
        <title>Bioinformatic expansion and discovery of thiopeptide antibiotics.</title>
        <authorList>
            <person name="Schwalen C.J."/>
            <person name="Hudson G.A."/>
            <person name="Mitchell D.A."/>
        </authorList>
    </citation>
    <scope>NUCLEOTIDE SEQUENCE [LARGE SCALE GENOMIC DNA]</scope>
    <source>
        <strain evidence="8 9">NRRL 8041</strain>
    </source>
</reference>
<sequence length="174" mass="19197">MRKVAKPAASARMQALHADHAEPLSRFLLRLTWGERHLAEDLLQDTMLQAWRHLDRLPTEPEAVRRWLFTVARRIAIDAARARQARPTEVGIADITQLPEGADTAEGVVAAQTVRRALPKLTPAHRAVLIELYFLGRSTDEAAARLGIPEGTVKSRAFYALRALRAAIGPTDAG</sequence>
<dbReference type="GO" id="GO:0016987">
    <property type="term" value="F:sigma factor activity"/>
    <property type="evidence" value="ECO:0007669"/>
    <property type="project" value="UniProtKB-KW"/>
</dbReference>
<dbReference type="InterPro" id="IPR007630">
    <property type="entry name" value="RNA_pol_sigma70_r4"/>
</dbReference>
<dbReference type="PANTHER" id="PTHR43133">
    <property type="entry name" value="RNA POLYMERASE ECF-TYPE SIGMA FACTO"/>
    <property type="match status" value="1"/>
</dbReference>